<gene>
    <name evidence="2" type="ORF">SO802_034498</name>
</gene>
<evidence type="ECO:0000313" key="3">
    <source>
        <dbReference type="Proteomes" id="UP001459277"/>
    </source>
</evidence>
<keyword evidence="3" id="KW-1185">Reference proteome</keyword>
<dbReference type="PANTHER" id="PTHR47723">
    <property type="entry name" value="OS05G0353850 PROTEIN"/>
    <property type="match status" value="1"/>
</dbReference>
<dbReference type="AlphaFoldDB" id="A0AAW2BHS5"/>
<dbReference type="Proteomes" id="UP001459277">
    <property type="component" value="Unassembled WGS sequence"/>
</dbReference>
<dbReference type="InterPro" id="IPR012337">
    <property type="entry name" value="RNaseH-like_sf"/>
</dbReference>
<dbReference type="PANTHER" id="PTHR47723:SF19">
    <property type="entry name" value="POLYNUCLEOTIDYL TRANSFERASE, RIBONUCLEASE H-LIKE SUPERFAMILY PROTEIN"/>
    <property type="match status" value="1"/>
</dbReference>
<dbReference type="InterPro" id="IPR053151">
    <property type="entry name" value="RNase_H-like"/>
</dbReference>
<dbReference type="GO" id="GO:0004523">
    <property type="term" value="F:RNA-DNA hybrid ribonuclease activity"/>
    <property type="evidence" value="ECO:0007669"/>
    <property type="project" value="InterPro"/>
</dbReference>
<organism evidence="2 3">
    <name type="scientific">Lithocarpus litseifolius</name>
    <dbReference type="NCBI Taxonomy" id="425828"/>
    <lineage>
        <taxon>Eukaryota</taxon>
        <taxon>Viridiplantae</taxon>
        <taxon>Streptophyta</taxon>
        <taxon>Embryophyta</taxon>
        <taxon>Tracheophyta</taxon>
        <taxon>Spermatophyta</taxon>
        <taxon>Magnoliopsida</taxon>
        <taxon>eudicotyledons</taxon>
        <taxon>Gunneridae</taxon>
        <taxon>Pentapetalae</taxon>
        <taxon>rosids</taxon>
        <taxon>fabids</taxon>
        <taxon>Fagales</taxon>
        <taxon>Fagaceae</taxon>
        <taxon>Lithocarpus</taxon>
    </lineage>
</organism>
<dbReference type="Pfam" id="PF13456">
    <property type="entry name" value="RVT_3"/>
    <property type="match status" value="1"/>
</dbReference>
<dbReference type="GO" id="GO:0003676">
    <property type="term" value="F:nucleic acid binding"/>
    <property type="evidence" value="ECO:0007669"/>
    <property type="project" value="InterPro"/>
</dbReference>
<evidence type="ECO:0000313" key="2">
    <source>
        <dbReference type="EMBL" id="KAK9984973.1"/>
    </source>
</evidence>
<reference evidence="2 3" key="1">
    <citation type="submission" date="2024-01" db="EMBL/GenBank/DDBJ databases">
        <title>A telomere-to-telomere, gap-free genome of sweet tea (Lithocarpus litseifolius).</title>
        <authorList>
            <person name="Zhou J."/>
        </authorList>
    </citation>
    <scope>NUCLEOTIDE SEQUENCE [LARGE SCALE GENOMIC DNA]</scope>
    <source>
        <strain evidence="2">Zhou-2022a</strain>
        <tissue evidence="2">Leaf</tissue>
    </source>
</reference>
<feature type="domain" description="RNase H type-1" evidence="1">
    <location>
        <begin position="48"/>
        <end position="87"/>
    </location>
</feature>
<protein>
    <recommendedName>
        <fullName evidence="1">RNase H type-1 domain-containing protein</fullName>
    </recommendedName>
</protein>
<comment type="caution">
    <text evidence="2">The sequence shown here is derived from an EMBL/GenBank/DDBJ whole genome shotgun (WGS) entry which is preliminary data.</text>
</comment>
<accession>A0AAW2BHS5</accession>
<sequence length="129" mass="14497">MGLHGLAGCGGVVRNDNGQWVAGFSKRIGVTSSFAAELWGLRNLSYVNNIISPILDDWRQLITWFHQVRIKHCFRQANQCADGLARMSFRMNADFLFYDSPPVYILDVFEGDLNGMYSYGICPEPCLVA</sequence>
<dbReference type="InterPro" id="IPR002156">
    <property type="entry name" value="RNaseH_domain"/>
</dbReference>
<dbReference type="EMBL" id="JAZDWU010000012">
    <property type="protein sequence ID" value="KAK9984973.1"/>
    <property type="molecule type" value="Genomic_DNA"/>
</dbReference>
<dbReference type="SUPFAM" id="SSF53098">
    <property type="entry name" value="Ribonuclease H-like"/>
    <property type="match status" value="1"/>
</dbReference>
<dbReference type="InterPro" id="IPR044730">
    <property type="entry name" value="RNase_H-like_dom_plant"/>
</dbReference>
<dbReference type="CDD" id="cd06222">
    <property type="entry name" value="RNase_H_like"/>
    <property type="match status" value="1"/>
</dbReference>
<evidence type="ECO:0000259" key="1">
    <source>
        <dbReference type="Pfam" id="PF13456"/>
    </source>
</evidence>
<proteinExistence type="predicted"/>
<name>A0AAW2BHS5_9ROSI</name>